<dbReference type="AlphaFoldDB" id="A0A223P277"/>
<accession>A0A223P277</accession>
<dbReference type="SUPFAM" id="SSF48452">
    <property type="entry name" value="TPR-like"/>
    <property type="match status" value="3"/>
</dbReference>
<name>A0A223P277_9SPHI</name>
<dbReference type="SMART" id="SM00028">
    <property type="entry name" value="TPR"/>
    <property type="match status" value="9"/>
</dbReference>
<dbReference type="Pfam" id="PF13181">
    <property type="entry name" value="TPR_8"/>
    <property type="match status" value="1"/>
</dbReference>
<evidence type="ECO:0000256" key="1">
    <source>
        <dbReference type="PROSITE-ProRule" id="PRU00339"/>
    </source>
</evidence>
<gene>
    <name evidence="2" type="ORF">MuYL_4159</name>
</gene>
<evidence type="ECO:0000313" key="3">
    <source>
        <dbReference type="Proteomes" id="UP000215002"/>
    </source>
</evidence>
<reference evidence="2 3" key="1">
    <citation type="submission" date="2017-08" db="EMBL/GenBank/DDBJ databases">
        <title>Complete genome sequence of Mucilaginibacter sp. strain BJC16-A31.</title>
        <authorList>
            <consortium name="Henan University of Science and Technology"/>
            <person name="You X."/>
        </authorList>
    </citation>
    <scope>NUCLEOTIDE SEQUENCE [LARGE SCALE GENOMIC DNA]</scope>
    <source>
        <strain evidence="2 3">BJC16-A31</strain>
    </source>
</reference>
<organism evidence="2 3">
    <name type="scientific">Mucilaginibacter xinganensis</name>
    <dbReference type="NCBI Taxonomy" id="1234841"/>
    <lineage>
        <taxon>Bacteria</taxon>
        <taxon>Pseudomonadati</taxon>
        <taxon>Bacteroidota</taxon>
        <taxon>Sphingobacteriia</taxon>
        <taxon>Sphingobacteriales</taxon>
        <taxon>Sphingobacteriaceae</taxon>
        <taxon>Mucilaginibacter</taxon>
    </lineage>
</organism>
<dbReference type="InterPro" id="IPR019734">
    <property type="entry name" value="TPR_rpt"/>
</dbReference>
<proteinExistence type="predicted"/>
<dbReference type="Pfam" id="PF14559">
    <property type="entry name" value="TPR_19"/>
    <property type="match status" value="2"/>
</dbReference>
<protein>
    <submittedName>
        <fullName evidence="2">Tetratricopeptide repeat-containing protein</fullName>
    </submittedName>
</protein>
<dbReference type="PROSITE" id="PS50005">
    <property type="entry name" value="TPR"/>
    <property type="match status" value="2"/>
</dbReference>
<dbReference type="EMBL" id="CP022743">
    <property type="protein sequence ID" value="ASU36044.1"/>
    <property type="molecule type" value="Genomic_DNA"/>
</dbReference>
<keyword evidence="3" id="KW-1185">Reference proteome</keyword>
<feature type="repeat" description="TPR" evidence="1">
    <location>
        <begin position="398"/>
        <end position="431"/>
    </location>
</feature>
<dbReference type="Gene3D" id="1.25.40.10">
    <property type="entry name" value="Tetratricopeptide repeat domain"/>
    <property type="match status" value="4"/>
</dbReference>
<sequence>MIVAAKPMTYTDSAMVKQIFFSALSAKTIENNTLASELFEKVTRIDPANDASLYELALIKKSKSNYAEAQMLLEKAVTVNPDNEWYWNALAECYEKNNSIDKLENVFNELIRINPDKTDYYYDKANAFYYQNRYDDALKVYDKIEELSGPTDDLLANRQKIYLKQGKVELAAKQLEQMIATDPNQIKYYLFLAQLYSSNNFSDKALKVLQTAEKIKPNSGLVHLALADSYRDKKDIEASYKQLTLAFAIPELDIEQKIKIVLGYLPRFPDPNARASALELSRILTIAHPADAKAFAIYGDMLLQNEKLKDAKTMYQKSVTLNSQVYDVQEQLVRIDLGDNDIDAAIKDGENSLSLFPNQAWMNYLVGVARMQKKEYKKALDYLKNATSLELQDKDLLSQSYSAIGDCYHDLKDNKSSDEAYDKALTYNPDNAFTLNNYAYYLSLRGEYLDKAEKMSKHSNELQAKNASFEDTYAWILFKQKDFKGAKVWIDKALADDANKSGGKIEHYGDILFYLGNVDEAVENWKKAKEKGDKSPLLEQKINGKKYIE</sequence>
<dbReference type="Proteomes" id="UP000215002">
    <property type="component" value="Chromosome"/>
</dbReference>
<evidence type="ECO:0000313" key="2">
    <source>
        <dbReference type="EMBL" id="ASU36044.1"/>
    </source>
</evidence>
<feature type="repeat" description="TPR" evidence="1">
    <location>
        <begin position="50"/>
        <end position="83"/>
    </location>
</feature>
<keyword evidence="1" id="KW-0802">TPR repeat</keyword>
<dbReference type="PANTHER" id="PTHR12558">
    <property type="entry name" value="CELL DIVISION CYCLE 16,23,27"/>
    <property type="match status" value="1"/>
</dbReference>
<dbReference type="KEGG" id="muc:MuYL_4159"/>
<dbReference type="InterPro" id="IPR011990">
    <property type="entry name" value="TPR-like_helical_dom_sf"/>
</dbReference>
<dbReference type="PANTHER" id="PTHR12558:SF13">
    <property type="entry name" value="CELL DIVISION CYCLE PROTEIN 27 HOMOLOG"/>
    <property type="match status" value="1"/>
</dbReference>